<evidence type="ECO:0000313" key="3">
    <source>
        <dbReference type="EMBL" id="PRP79409.1"/>
    </source>
</evidence>
<dbReference type="PROSITE" id="PS50001">
    <property type="entry name" value="SH2"/>
    <property type="match status" value="1"/>
</dbReference>
<dbReference type="InterPro" id="IPR000980">
    <property type="entry name" value="SH2"/>
</dbReference>
<dbReference type="SMART" id="SM00252">
    <property type="entry name" value="SH2"/>
    <property type="match status" value="1"/>
</dbReference>
<dbReference type="Proteomes" id="UP000241769">
    <property type="component" value="Unassembled WGS sequence"/>
</dbReference>
<name>A0A2P6N630_9EUKA</name>
<dbReference type="AlphaFoldDB" id="A0A2P6N630"/>
<feature type="domain" description="SH2" evidence="2">
    <location>
        <begin position="35"/>
        <end position="158"/>
    </location>
</feature>
<sequence length="163" mass="18654">MKIINAVKRKLTPHREKGKQLTNSPSWVSFTQQPWYIDSVANSQQANDLLNGQPDGTYLVRPFITPYSQYILSAILSGDICKFIPHTSTCVSSSTDHYLISYDQEFHHETGASFFVLEVEPRRYFFRMEDLVGHCFTFPSLVTDNGDIPALARIVRPIRNQAR</sequence>
<keyword evidence="4" id="KW-1185">Reference proteome</keyword>
<protein>
    <recommendedName>
        <fullName evidence="2">SH2 domain-containing protein</fullName>
    </recommendedName>
</protein>
<organism evidence="3 4">
    <name type="scientific">Planoprotostelium fungivorum</name>
    <dbReference type="NCBI Taxonomy" id="1890364"/>
    <lineage>
        <taxon>Eukaryota</taxon>
        <taxon>Amoebozoa</taxon>
        <taxon>Evosea</taxon>
        <taxon>Variosea</taxon>
        <taxon>Cavosteliida</taxon>
        <taxon>Cavosteliaceae</taxon>
        <taxon>Planoprotostelium</taxon>
    </lineage>
</organism>
<dbReference type="Pfam" id="PF00017">
    <property type="entry name" value="SH2"/>
    <property type="match status" value="1"/>
</dbReference>
<dbReference type="InterPro" id="IPR036860">
    <property type="entry name" value="SH2_dom_sf"/>
</dbReference>
<evidence type="ECO:0000313" key="4">
    <source>
        <dbReference type="Proteomes" id="UP000241769"/>
    </source>
</evidence>
<comment type="caution">
    <text evidence="3">The sequence shown here is derived from an EMBL/GenBank/DDBJ whole genome shotgun (WGS) entry which is preliminary data.</text>
</comment>
<evidence type="ECO:0000256" key="1">
    <source>
        <dbReference type="PROSITE-ProRule" id="PRU00191"/>
    </source>
</evidence>
<keyword evidence="1" id="KW-0727">SH2 domain</keyword>
<dbReference type="CDD" id="cd00173">
    <property type="entry name" value="SH2"/>
    <property type="match status" value="1"/>
</dbReference>
<dbReference type="EMBL" id="MDYQ01000184">
    <property type="protein sequence ID" value="PRP79409.1"/>
    <property type="molecule type" value="Genomic_DNA"/>
</dbReference>
<dbReference type="SUPFAM" id="SSF55550">
    <property type="entry name" value="SH2 domain"/>
    <property type="match status" value="1"/>
</dbReference>
<proteinExistence type="predicted"/>
<gene>
    <name evidence="3" type="ORF">PROFUN_08170</name>
</gene>
<dbReference type="Gene3D" id="3.30.505.10">
    <property type="entry name" value="SH2 domain"/>
    <property type="match status" value="1"/>
</dbReference>
<dbReference type="InParanoid" id="A0A2P6N630"/>
<evidence type="ECO:0000259" key="2">
    <source>
        <dbReference type="PROSITE" id="PS50001"/>
    </source>
</evidence>
<dbReference type="OrthoDB" id="10044490at2759"/>
<reference evidence="3 4" key="1">
    <citation type="journal article" date="2018" name="Genome Biol. Evol.">
        <title>Multiple Roots of Fruiting Body Formation in Amoebozoa.</title>
        <authorList>
            <person name="Hillmann F."/>
            <person name="Forbes G."/>
            <person name="Novohradska S."/>
            <person name="Ferling I."/>
            <person name="Riege K."/>
            <person name="Groth M."/>
            <person name="Westermann M."/>
            <person name="Marz M."/>
            <person name="Spaller T."/>
            <person name="Winckler T."/>
            <person name="Schaap P."/>
            <person name="Glockner G."/>
        </authorList>
    </citation>
    <scope>NUCLEOTIDE SEQUENCE [LARGE SCALE GENOMIC DNA]</scope>
    <source>
        <strain evidence="3 4">Jena</strain>
    </source>
</reference>
<accession>A0A2P6N630</accession>